<keyword evidence="15" id="KW-0472">Membrane</keyword>
<keyword evidence="10" id="KW-0460">Magnesium</keyword>
<organism evidence="19 20">
    <name type="scientific">Chlorella vulgaris</name>
    <name type="common">Green alga</name>
    <dbReference type="NCBI Taxonomy" id="3077"/>
    <lineage>
        <taxon>Eukaryota</taxon>
        <taxon>Viridiplantae</taxon>
        <taxon>Chlorophyta</taxon>
        <taxon>core chlorophytes</taxon>
        <taxon>Trebouxiophyceae</taxon>
        <taxon>Chlorellales</taxon>
        <taxon>Chlorellaceae</taxon>
        <taxon>Chlorella clade</taxon>
        <taxon>Chlorella</taxon>
    </lineage>
</organism>
<comment type="function">
    <text evidence="18">The light-harvesting complex (LHC) functions as a light receptor, it captures and delivers excitation energy to photosystems with which it is closely associated.</text>
</comment>
<keyword evidence="4 18" id="KW-0602">Photosynthesis</keyword>
<dbReference type="PANTHER" id="PTHR21649">
    <property type="entry name" value="CHLOROPHYLL A/B BINDING PROTEIN"/>
    <property type="match status" value="1"/>
</dbReference>
<evidence type="ECO:0000256" key="9">
    <source>
        <dbReference type="ARBA" id="ARBA00022836"/>
    </source>
</evidence>
<evidence type="ECO:0000256" key="17">
    <source>
        <dbReference type="PIRSR" id="PIRSR601344-1"/>
    </source>
</evidence>
<keyword evidence="9 18" id="KW-0603">Photosystem I</keyword>
<evidence type="ECO:0000256" key="15">
    <source>
        <dbReference type="ARBA" id="ARBA00023136"/>
    </source>
</evidence>
<comment type="caution">
    <text evidence="19">The sequence shown here is derived from an EMBL/GenBank/DDBJ whole genome shotgun (WGS) entry which is preliminary data.</text>
</comment>
<evidence type="ECO:0000313" key="19">
    <source>
        <dbReference type="EMBL" id="KAI3432340.1"/>
    </source>
</evidence>
<keyword evidence="2 17" id="KW-0148">Chlorophyll</keyword>
<evidence type="ECO:0000256" key="16">
    <source>
        <dbReference type="ARBA" id="ARBA00023276"/>
    </source>
</evidence>
<feature type="binding site" description="axial binding residue" evidence="17">
    <location>
        <position position="147"/>
    </location>
    <ligand>
        <name>chlorophyll b</name>
        <dbReference type="ChEBI" id="CHEBI:61721"/>
        <label>1</label>
    </ligand>
    <ligandPart>
        <name>Mg</name>
        <dbReference type="ChEBI" id="CHEBI:25107"/>
    </ligandPart>
</feature>
<evidence type="ECO:0000256" key="13">
    <source>
        <dbReference type="ARBA" id="ARBA00022991"/>
    </source>
</evidence>
<accession>A0A9D4YXW0</accession>
<protein>
    <recommendedName>
        <fullName evidence="18">Chlorophyll a-b binding protein, chloroplastic</fullName>
    </recommendedName>
</protein>
<dbReference type="Proteomes" id="UP001055712">
    <property type="component" value="Unassembled WGS sequence"/>
</dbReference>
<evidence type="ECO:0000256" key="12">
    <source>
        <dbReference type="ARBA" id="ARBA00022989"/>
    </source>
</evidence>
<keyword evidence="3 18" id="KW-0150">Chloroplast</keyword>
<evidence type="ECO:0000256" key="2">
    <source>
        <dbReference type="ARBA" id="ARBA00022494"/>
    </source>
</evidence>
<feature type="binding site" evidence="17">
    <location>
        <position position="127"/>
    </location>
    <ligand>
        <name>chlorophyll a</name>
        <dbReference type="ChEBI" id="CHEBI:58416"/>
        <label>1</label>
    </ligand>
</feature>
<evidence type="ECO:0000256" key="8">
    <source>
        <dbReference type="ARBA" id="ARBA00022723"/>
    </source>
</evidence>
<keyword evidence="20" id="KW-1185">Reference proteome</keyword>
<feature type="binding site" evidence="17">
    <location>
        <position position="91"/>
    </location>
    <ligand>
        <name>chlorophyll a</name>
        <dbReference type="ChEBI" id="CHEBI:58416"/>
        <label>1</label>
    </ligand>
</feature>
<evidence type="ECO:0000256" key="10">
    <source>
        <dbReference type="ARBA" id="ARBA00022842"/>
    </source>
</evidence>
<keyword evidence="13 18" id="KW-0157">Chromophore</keyword>
<evidence type="ECO:0000256" key="1">
    <source>
        <dbReference type="ARBA" id="ARBA00004454"/>
    </source>
</evidence>
<keyword evidence="12" id="KW-1133">Transmembrane helix</keyword>
<sequence>MQTVAVARTGVVASATRRATTMRRTVKAKPLNKSDSVWYGADRPKFLGPFSDGLVPAYLTGEFPGDYGWDTSGLSADPETFKRFRTVEVIHARWAMLGALGCIFPEVLERYSGVEFGEAVWFKAGAQIFSDGGLNYLGNPGLVHAQSIVATLVVQVLLMGAVEIYRANGEGPGGFAEGQDNLYPGGAFDPLGLADDPDTLAELKVKELKNGRLAMLSMLGFFIQAIVTGKGPLDNLLEHLDEPGSNNFYAVYASSLA</sequence>
<dbReference type="FunFam" id="1.10.3460.10:FF:000021">
    <property type="entry name" value="Chlorophyll a-b binding protein, chloroplastic"/>
    <property type="match status" value="1"/>
</dbReference>
<keyword evidence="14 18" id="KW-0793">Thylakoid</keyword>
<evidence type="ECO:0000313" key="20">
    <source>
        <dbReference type="Proteomes" id="UP001055712"/>
    </source>
</evidence>
<dbReference type="EMBL" id="SIDB01000005">
    <property type="protein sequence ID" value="KAI3432340.1"/>
    <property type="molecule type" value="Genomic_DNA"/>
</dbReference>
<evidence type="ECO:0000256" key="11">
    <source>
        <dbReference type="ARBA" id="ARBA00022946"/>
    </source>
</evidence>
<dbReference type="Pfam" id="PF00504">
    <property type="entry name" value="Chloroa_b-bind"/>
    <property type="match status" value="1"/>
</dbReference>
<comment type="similarity">
    <text evidence="18">Belongs to the light-harvesting chlorophyll a/b-binding (LHC) protein family.</text>
</comment>
<comment type="subcellular location">
    <subcellularLocation>
        <location evidence="1">Plastid</location>
        <location evidence="1">Chloroplast thylakoid membrane</location>
        <topology evidence="1">Multi-pass membrane protein</topology>
    </subcellularLocation>
</comment>
<feature type="binding site" evidence="17">
    <location>
        <position position="75"/>
    </location>
    <ligand>
        <name>chlorophyll a</name>
        <dbReference type="ChEBI" id="CHEBI:58416"/>
        <label>1</label>
    </ligand>
</feature>
<evidence type="ECO:0000256" key="14">
    <source>
        <dbReference type="ARBA" id="ARBA00023078"/>
    </source>
</evidence>
<evidence type="ECO:0000256" key="3">
    <source>
        <dbReference type="ARBA" id="ARBA00022528"/>
    </source>
</evidence>
<dbReference type="InterPro" id="IPR022796">
    <property type="entry name" value="Chloroa_b-bind"/>
</dbReference>
<feature type="binding site" evidence="17">
    <location>
        <position position="69"/>
    </location>
    <ligand>
        <name>chlorophyll a</name>
        <dbReference type="ChEBI" id="CHEBI:58416"/>
        <label>1</label>
    </ligand>
</feature>
<dbReference type="SUPFAM" id="SSF103511">
    <property type="entry name" value="Chlorophyll a-b binding protein"/>
    <property type="match status" value="1"/>
</dbReference>
<proteinExistence type="inferred from homology"/>
<dbReference type="InterPro" id="IPR001344">
    <property type="entry name" value="Chloro_AB-bd_pln"/>
</dbReference>
<gene>
    <name evidence="19" type="ORF">D9Q98_003898</name>
</gene>
<dbReference type="Gene3D" id="1.10.3460.10">
    <property type="entry name" value="Chlorophyll a/b binding protein domain"/>
    <property type="match status" value="1"/>
</dbReference>
<dbReference type="GO" id="GO:0016168">
    <property type="term" value="F:chlorophyll binding"/>
    <property type="evidence" value="ECO:0007669"/>
    <property type="project" value="UniProtKB-KW"/>
</dbReference>
<feature type="binding site" evidence="17">
    <location>
        <position position="239"/>
    </location>
    <ligand>
        <name>chlorophyll a</name>
        <dbReference type="ChEBI" id="CHEBI:58416"/>
        <label>1</label>
    </ligand>
</feature>
<keyword evidence="8" id="KW-0479">Metal-binding</keyword>
<evidence type="ECO:0000256" key="18">
    <source>
        <dbReference type="RuleBase" id="RU363080"/>
    </source>
</evidence>
<keyword evidence="6 18" id="KW-0934">Plastid</keyword>
<reference evidence="19" key="2">
    <citation type="submission" date="2020-11" db="EMBL/GenBank/DDBJ databases">
        <authorList>
            <person name="Cecchin M."/>
            <person name="Marcolungo L."/>
            <person name="Rossato M."/>
            <person name="Girolomoni L."/>
            <person name="Cosentino E."/>
            <person name="Cuine S."/>
            <person name="Li-Beisson Y."/>
            <person name="Delledonne M."/>
            <person name="Ballottari M."/>
        </authorList>
    </citation>
    <scope>NUCLEOTIDE SEQUENCE</scope>
    <source>
        <strain evidence="19">211/11P</strain>
        <tissue evidence="19">Whole cell</tissue>
    </source>
</reference>
<dbReference type="GO" id="GO:0009522">
    <property type="term" value="C:photosystem I"/>
    <property type="evidence" value="ECO:0007669"/>
    <property type="project" value="UniProtKB-KW"/>
</dbReference>
<dbReference type="GO" id="GO:0046872">
    <property type="term" value="F:metal ion binding"/>
    <property type="evidence" value="ECO:0007669"/>
    <property type="project" value="UniProtKB-KW"/>
</dbReference>
<dbReference type="OrthoDB" id="423598at2759"/>
<evidence type="ECO:0000256" key="6">
    <source>
        <dbReference type="ARBA" id="ARBA00022640"/>
    </source>
</evidence>
<reference evidence="19" key="1">
    <citation type="journal article" date="2019" name="Plant J.">
        <title>Chlorella vulgaris genome assembly and annotation reveals the molecular basis for metabolic acclimation to high light conditions.</title>
        <authorList>
            <person name="Cecchin M."/>
            <person name="Marcolungo L."/>
            <person name="Rossato M."/>
            <person name="Girolomoni L."/>
            <person name="Cosentino E."/>
            <person name="Cuine S."/>
            <person name="Li-Beisson Y."/>
            <person name="Delledonne M."/>
            <person name="Ballottari M."/>
        </authorList>
    </citation>
    <scope>NUCLEOTIDE SEQUENCE</scope>
    <source>
        <strain evidence="19">211/11P</strain>
    </source>
</reference>
<feature type="binding site" evidence="17">
    <location>
        <position position="224"/>
    </location>
    <ligand>
        <name>chlorophyll a</name>
        <dbReference type="ChEBI" id="CHEBI:58416"/>
        <label>1</label>
    </ligand>
</feature>
<keyword evidence="5" id="KW-0597">Phosphoprotein</keyword>
<dbReference type="GO" id="GO:0009535">
    <property type="term" value="C:chloroplast thylakoid membrane"/>
    <property type="evidence" value="ECO:0007669"/>
    <property type="project" value="UniProtKB-SubCell"/>
</dbReference>
<dbReference type="GO" id="GO:0009523">
    <property type="term" value="C:photosystem II"/>
    <property type="evidence" value="ECO:0007669"/>
    <property type="project" value="UniProtKB-KW"/>
</dbReference>
<feature type="binding site" evidence="17">
    <location>
        <position position="206"/>
    </location>
    <ligand>
        <name>chlorophyll a</name>
        <dbReference type="ChEBI" id="CHEBI:58416"/>
        <label>1</label>
    </ligand>
</feature>
<feature type="binding site" description="axial binding residue" evidence="17">
    <location>
        <position position="163"/>
    </location>
    <ligand>
        <name>chlorophyll b</name>
        <dbReference type="ChEBI" id="CHEBI:61721"/>
        <label>1</label>
    </ligand>
    <ligandPart>
        <name>Mg</name>
        <dbReference type="ChEBI" id="CHEBI:25107"/>
    </ligandPart>
</feature>
<keyword evidence="7" id="KW-0812">Transmembrane</keyword>
<feature type="binding site" evidence="17">
    <location>
        <position position="88"/>
    </location>
    <ligand>
        <name>chlorophyll a</name>
        <dbReference type="ChEBI" id="CHEBI:58416"/>
        <label>1</label>
    </ligand>
</feature>
<feature type="binding site" evidence="17">
    <location>
        <position position="207"/>
    </location>
    <ligand>
        <name>chlorophyll a</name>
        <dbReference type="ChEBI" id="CHEBI:58416"/>
        <label>1</label>
    </ligand>
</feature>
<evidence type="ECO:0000256" key="7">
    <source>
        <dbReference type="ARBA" id="ARBA00022692"/>
    </source>
</evidence>
<feature type="binding site" evidence="17">
    <location>
        <position position="212"/>
    </location>
    <ligand>
        <name>chlorophyll a</name>
        <dbReference type="ChEBI" id="CHEBI:58416"/>
        <label>1</label>
    </ligand>
</feature>
<dbReference type="AlphaFoldDB" id="A0A9D4YXW0"/>
<feature type="binding site" description="axial binding residue" evidence="17">
    <location>
        <position position="155"/>
    </location>
    <ligand>
        <name>chlorophyll b</name>
        <dbReference type="ChEBI" id="CHEBI:61721"/>
        <label>1</label>
    </ligand>
    <ligandPart>
        <name>Mg</name>
        <dbReference type="ChEBI" id="CHEBI:25107"/>
    </ligandPart>
</feature>
<evidence type="ECO:0000256" key="5">
    <source>
        <dbReference type="ARBA" id="ARBA00022553"/>
    </source>
</evidence>
<dbReference type="GO" id="GO:0009765">
    <property type="term" value="P:photosynthesis, light harvesting"/>
    <property type="evidence" value="ECO:0007669"/>
    <property type="project" value="InterPro"/>
</dbReference>
<evidence type="ECO:0000256" key="4">
    <source>
        <dbReference type="ARBA" id="ARBA00022531"/>
    </source>
</evidence>
<feature type="binding site" description="axial binding residue" evidence="17">
    <location>
        <position position="143"/>
    </location>
    <ligand>
        <name>chlorophyll b</name>
        <dbReference type="ChEBI" id="CHEBI:61721"/>
        <label>1</label>
    </ligand>
    <ligandPart>
        <name>Mg</name>
        <dbReference type="ChEBI" id="CHEBI:25107"/>
    </ligandPart>
</feature>
<keyword evidence="16 18" id="KW-0604">Photosystem II</keyword>
<keyword evidence="11" id="KW-0809">Transit peptide</keyword>
<feature type="binding site" evidence="17">
    <location>
        <position position="210"/>
    </location>
    <ligand>
        <name>chlorophyll a</name>
        <dbReference type="ChEBI" id="CHEBI:58416"/>
        <label>1</label>
    </ligand>
</feature>
<feature type="binding site" description="axial binding residue" evidence="17">
    <location>
        <position position="93"/>
    </location>
    <ligand>
        <name>chlorophyll b</name>
        <dbReference type="ChEBI" id="CHEBI:61721"/>
        <label>1</label>
    </ligand>
    <ligandPart>
        <name>Mg</name>
        <dbReference type="ChEBI" id="CHEBI:25107"/>
    </ligandPart>
</feature>
<name>A0A9D4YXW0_CHLVU</name>
<feature type="binding site" evidence="17">
    <location>
        <position position="137"/>
    </location>
    <ligand>
        <name>chlorophyll a</name>
        <dbReference type="ChEBI" id="CHEBI:58416"/>
        <label>1</label>
    </ligand>
</feature>